<dbReference type="Gene3D" id="3.40.50.2300">
    <property type="match status" value="1"/>
</dbReference>
<dbReference type="GO" id="GO:0000160">
    <property type="term" value="P:phosphorelay signal transduction system"/>
    <property type="evidence" value="ECO:0007669"/>
    <property type="project" value="InterPro"/>
</dbReference>
<dbReference type="PANTHER" id="PTHR44688:SF16">
    <property type="entry name" value="DNA-BINDING TRANSCRIPTIONAL ACTIVATOR DEVR_DOSR"/>
    <property type="match status" value="1"/>
</dbReference>
<dbReference type="InterPro" id="IPR016032">
    <property type="entry name" value="Sig_transdc_resp-reg_C-effctor"/>
</dbReference>
<dbReference type="EMBL" id="CP022423">
    <property type="protein sequence ID" value="ASM76979.1"/>
    <property type="molecule type" value="Genomic_DNA"/>
</dbReference>
<dbReference type="AlphaFoldDB" id="A0A221KDE2"/>
<dbReference type="SUPFAM" id="SSF52172">
    <property type="entry name" value="CheY-like"/>
    <property type="match status" value="1"/>
</dbReference>
<dbReference type="RefSeq" id="WP_089416195.1">
    <property type="nucleotide sequence ID" value="NZ_CP022423.1"/>
</dbReference>
<dbReference type="CDD" id="cd06170">
    <property type="entry name" value="LuxR_C_like"/>
    <property type="match status" value="1"/>
</dbReference>
<evidence type="ECO:0000256" key="4">
    <source>
        <dbReference type="PROSITE-ProRule" id="PRU00169"/>
    </source>
</evidence>
<dbReference type="InterPro" id="IPR000792">
    <property type="entry name" value="Tscrpt_reg_LuxR_C"/>
</dbReference>
<keyword evidence="4" id="KW-0597">Phosphoprotein</keyword>
<evidence type="ECO:0000313" key="7">
    <source>
        <dbReference type="EMBL" id="ASM76979.1"/>
    </source>
</evidence>
<dbReference type="Pfam" id="PF00196">
    <property type="entry name" value="GerE"/>
    <property type="match status" value="1"/>
</dbReference>
<dbReference type="PRINTS" id="PR00038">
    <property type="entry name" value="HTHLUXR"/>
</dbReference>
<dbReference type="Pfam" id="PF00072">
    <property type="entry name" value="Response_reg"/>
    <property type="match status" value="1"/>
</dbReference>
<dbReference type="GO" id="GO:0006355">
    <property type="term" value="P:regulation of DNA-templated transcription"/>
    <property type="evidence" value="ECO:0007669"/>
    <property type="project" value="InterPro"/>
</dbReference>
<feature type="modified residue" description="4-aspartylphosphate" evidence="4">
    <location>
        <position position="57"/>
    </location>
</feature>
<dbReference type="PANTHER" id="PTHR44688">
    <property type="entry name" value="DNA-BINDING TRANSCRIPTIONAL ACTIVATOR DEVR_DOSR"/>
    <property type="match status" value="1"/>
</dbReference>
<name>A0A221KDE2_VITFI</name>
<evidence type="ECO:0000256" key="3">
    <source>
        <dbReference type="ARBA" id="ARBA00023163"/>
    </source>
</evidence>
<gene>
    <name evidence="7" type="ORF">VITFI_CDS1201</name>
</gene>
<keyword evidence="8" id="KW-1185">Reference proteome</keyword>
<feature type="domain" description="Response regulatory" evidence="6">
    <location>
        <begin position="7"/>
        <end position="122"/>
    </location>
</feature>
<keyword evidence="1" id="KW-0805">Transcription regulation</keyword>
<reference evidence="7 8" key="1">
    <citation type="submission" date="2017-07" db="EMBL/GenBank/DDBJ databases">
        <title>Complete Genome Sequence of the cosmetic ferment Vitreoscilla filiformis (ATCC15551).</title>
        <authorList>
            <person name="Contreras S."/>
            <person name="Sagory-Zalkind P."/>
            <person name="Blanquart H."/>
            <person name="Iltis A."/>
            <person name="Morand S.C."/>
        </authorList>
    </citation>
    <scope>NUCLEOTIDE SEQUENCE [LARGE SCALE GENOMIC DNA]</scope>
    <source>
        <strain evidence="7 8">ATCC 15551</strain>
    </source>
</reference>
<dbReference type="InterPro" id="IPR011006">
    <property type="entry name" value="CheY-like_superfamily"/>
</dbReference>
<sequence>MTDVALCVHLVDDEASVRDALSFLFSSHGLNVCTYPDGPTLLAALAREPLHGCLLLDVRMEPLSGLQLHDELIARGVSLPVIFLSGHGDIPMAVDALRKGALDFVEKPFSDHALVERVQRALALAQSQREQQATQGAAGQRLASLTEREREVMQRVAAGKLNKVIADELHISMRTVEVHRAKVFSKLGVKSAAELVTLLALTGRVAP</sequence>
<dbReference type="PROSITE" id="PS50110">
    <property type="entry name" value="RESPONSE_REGULATORY"/>
    <property type="match status" value="1"/>
</dbReference>
<evidence type="ECO:0000256" key="1">
    <source>
        <dbReference type="ARBA" id="ARBA00023015"/>
    </source>
</evidence>
<evidence type="ECO:0000256" key="2">
    <source>
        <dbReference type="ARBA" id="ARBA00023125"/>
    </source>
</evidence>
<dbReference type="SMART" id="SM00448">
    <property type="entry name" value="REC"/>
    <property type="match status" value="1"/>
</dbReference>
<proteinExistence type="predicted"/>
<dbReference type="SMART" id="SM00421">
    <property type="entry name" value="HTH_LUXR"/>
    <property type="match status" value="1"/>
</dbReference>
<protein>
    <submittedName>
        <fullName evidence="7">LuxR family transcriptional regulator</fullName>
    </submittedName>
</protein>
<dbReference type="InterPro" id="IPR001789">
    <property type="entry name" value="Sig_transdc_resp-reg_receiver"/>
</dbReference>
<organism evidence="7 8">
    <name type="scientific">Vitreoscilla filiformis</name>
    <dbReference type="NCBI Taxonomy" id="63"/>
    <lineage>
        <taxon>Bacteria</taxon>
        <taxon>Pseudomonadati</taxon>
        <taxon>Pseudomonadota</taxon>
        <taxon>Betaproteobacteria</taxon>
        <taxon>Neisseriales</taxon>
        <taxon>Neisseriaceae</taxon>
        <taxon>Vitreoscilla</taxon>
    </lineage>
</organism>
<dbReference type="CDD" id="cd17537">
    <property type="entry name" value="REC_FixJ"/>
    <property type="match status" value="1"/>
</dbReference>
<evidence type="ECO:0000259" key="6">
    <source>
        <dbReference type="PROSITE" id="PS50110"/>
    </source>
</evidence>
<dbReference type="Proteomes" id="UP000199729">
    <property type="component" value="Chromosome"/>
</dbReference>
<dbReference type="Gene3D" id="1.10.10.10">
    <property type="entry name" value="Winged helix-like DNA-binding domain superfamily/Winged helix DNA-binding domain"/>
    <property type="match status" value="1"/>
</dbReference>
<evidence type="ECO:0000259" key="5">
    <source>
        <dbReference type="PROSITE" id="PS50043"/>
    </source>
</evidence>
<dbReference type="KEGG" id="vff:VITFI_CDS1201"/>
<dbReference type="GO" id="GO:0003677">
    <property type="term" value="F:DNA binding"/>
    <property type="evidence" value="ECO:0007669"/>
    <property type="project" value="UniProtKB-KW"/>
</dbReference>
<accession>A0A221KDE2</accession>
<dbReference type="SUPFAM" id="SSF46894">
    <property type="entry name" value="C-terminal effector domain of the bipartite response regulators"/>
    <property type="match status" value="1"/>
</dbReference>
<dbReference type="InterPro" id="IPR036388">
    <property type="entry name" value="WH-like_DNA-bd_sf"/>
</dbReference>
<dbReference type="PROSITE" id="PS50043">
    <property type="entry name" value="HTH_LUXR_2"/>
    <property type="match status" value="1"/>
</dbReference>
<dbReference type="OrthoDB" id="9802186at2"/>
<keyword evidence="3" id="KW-0804">Transcription</keyword>
<feature type="domain" description="HTH luxR-type" evidence="5">
    <location>
        <begin position="138"/>
        <end position="203"/>
    </location>
</feature>
<evidence type="ECO:0000313" key="8">
    <source>
        <dbReference type="Proteomes" id="UP000199729"/>
    </source>
</evidence>
<keyword evidence="2" id="KW-0238">DNA-binding</keyword>